<evidence type="ECO:0000256" key="1">
    <source>
        <dbReference type="SAM" id="SignalP"/>
    </source>
</evidence>
<keyword evidence="1" id="KW-0732">Signal</keyword>
<accession>A0A286A8D9</accession>
<evidence type="ECO:0000313" key="3">
    <source>
        <dbReference type="Proteomes" id="UP000219281"/>
    </source>
</evidence>
<feature type="chain" id="PRO_5012877217" evidence="1">
    <location>
        <begin position="19"/>
        <end position="165"/>
    </location>
</feature>
<proteinExistence type="predicted"/>
<dbReference type="OrthoDB" id="793442at2"/>
<reference evidence="3" key="1">
    <citation type="submission" date="2017-09" db="EMBL/GenBank/DDBJ databases">
        <authorList>
            <person name="Varghese N."/>
            <person name="Submissions S."/>
        </authorList>
    </citation>
    <scope>NUCLEOTIDE SEQUENCE [LARGE SCALE GENOMIC DNA]</scope>
    <source>
        <strain evidence="3">CGMCC 1.12803</strain>
    </source>
</reference>
<dbReference type="EMBL" id="OCMT01000003">
    <property type="protein sequence ID" value="SOD18174.1"/>
    <property type="molecule type" value="Genomic_DNA"/>
</dbReference>
<organism evidence="2 3">
    <name type="scientific">Pedobacter xixiisoli</name>
    <dbReference type="NCBI Taxonomy" id="1476464"/>
    <lineage>
        <taxon>Bacteria</taxon>
        <taxon>Pseudomonadati</taxon>
        <taxon>Bacteroidota</taxon>
        <taxon>Sphingobacteriia</taxon>
        <taxon>Sphingobacteriales</taxon>
        <taxon>Sphingobacteriaceae</taxon>
        <taxon>Pedobacter</taxon>
    </lineage>
</organism>
<name>A0A286A8D9_9SPHI</name>
<dbReference type="RefSeq" id="WP_097132691.1">
    <property type="nucleotide sequence ID" value="NZ_OCMT01000003.1"/>
</dbReference>
<protein>
    <submittedName>
        <fullName evidence="2">Uncharacterized protein</fullName>
    </submittedName>
</protein>
<keyword evidence="3" id="KW-1185">Reference proteome</keyword>
<evidence type="ECO:0000313" key="2">
    <source>
        <dbReference type="EMBL" id="SOD18174.1"/>
    </source>
</evidence>
<dbReference type="Proteomes" id="UP000219281">
    <property type="component" value="Unassembled WGS sequence"/>
</dbReference>
<gene>
    <name evidence="2" type="ORF">SAMN06297358_2864</name>
</gene>
<feature type="signal peptide" evidence="1">
    <location>
        <begin position="1"/>
        <end position="18"/>
    </location>
</feature>
<dbReference type="AlphaFoldDB" id="A0A286A8D9"/>
<sequence>MRKTIFVFFLLFSIKSYAYGQELPNLKTVKLNKRVSYKQAEPTVIKVVAYLFKTPIDKKNKARNNAGQFLIEWMNGTPDYIFYLEEKETSFFNTDSDLLLMYMAALTKFSLEHPAEKEKRTQALGAMNIVLPYLYQQSDNKSWTKELWQLYDASKNGKLKEFLYH</sequence>